<feature type="region of interest" description="Disordered" evidence="1">
    <location>
        <begin position="1"/>
        <end position="50"/>
    </location>
</feature>
<dbReference type="InterPro" id="IPR008906">
    <property type="entry name" value="HATC_C_dom"/>
</dbReference>
<reference evidence="3" key="1">
    <citation type="submission" date="2023-02" db="EMBL/GenBank/DDBJ databases">
        <title>Genome of toxic invasive species Heracleum sosnowskyi carries increased number of genes despite the absence of recent whole-genome duplications.</title>
        <authorList>
            <person name="Schelkunov M."/>
            <person name="Shtratnikova V."/>
            <person name="Makarenko M."/>
            <person name="Klepikova A."/>
            <person name="Omelchenko D."/>
            <person name="Novikova G."/>
            <person name="Obukhova E."/>
            <person name="Bogdanov V."/>
            <person name="Penin A."/>
            <person name="Logacheva M."/>
        </authorList>
    </citation>
    <scope>NUCLEOTIDE SEQUENCE</scope>
    <source>
        <strain evidence="3">Hsosn_3</strain>
        <tissue evidence="3">Leaf</tissue>
    </source>
</reference>
<dbReference type="InterPro" id="IPR012337">
    <property type="entry name" value="RNaseH-like_sf"/>
</dbReference>
<keyword evidence="4" id="KW-1185">Reference proteome</keyword>
<evidence type="ECO:0000313" key="4">
    <source>
        <dbReference type="Proteomes" id="UP001237642"/>
    </source>
</evidence>
<comment type="caution">
    <text evidence="3">The sequence shown here is derived from an EMBL/GenBank/DDBJ whole genome shotgun (WGS) entry which is preliminary data.</text>
</comment>
<feature type="compositionally biased region" description="Acidic residues" evidence="1">
    <location>
        <begin position="7"/>
        <end position="21"/>
    </location>
</feature>
<protein>
    <recommendedName>
        <fullName evidence="2">HAT C-terminal dimerisation domain-containing protein</fullName>
    </recommendedName>
</protein>
<feature type="compositionally biased region" description="Basic residues" evidence="1">
    <location>
        <begin position="40"/>
        <end position="50"/>
    </location>
</feature>
<dbReference type="AlphaFoldDB" id="A0AAD8IZY3"/>
<organism evidence="3 4">
    <name type="scientific">Heracleum sosnowskyi</name>
    <dbReference type="NCBI Taxonomy" id="360622"/>
    <lineage>
        <taxon>Eukaryota</taxon>
        <taxon>Viridiplantae</taxon>
        <taxon>Streptophyta</taxon>
        <taxon>Embryophyta</taxon>
        <taxon>Tracheophyta</taxon>
        <taxon>Spermatophyta</taxon>
        <taxon>Magnoliopsida</taxon>
        <taxon>eudicotyledons</taxon>
        <taxon>Gunneridae</taxon>
        <taxon>Pentapetalae</taxon>
        <taxon>asterids</taxon>
        <taxon>campanulids</taxon>
        <taxon>Apiales</taxon>
        <taxon>Apiaceae</taxon>
        <taxon>Apioideae</taxon>
        <taxon>apioid superclade</taxon>
        <taxon>Tordylieae</taxon>
        <taxon>Tordyliinae</taxon>
        <taxon>Heracleum</taxon>
    </lineage>
</organism>
<sequence>MQLYESLSEDEGDMHDEDQEEPSNPTDPTMASFVKPGTGNKRKGTRQKRSKAWNTFDELPIGEDKVVNVRFSKSLVETLKQIFNVYKSRIPTYSVVREPEPRTSLQMDGSDVMKEFDVLDMELNPTLEKTELDRYLEEKMLNMITDIDILEYWNSNQFRFPNLVLMARDILSIPIESVCPKSNHV</sequence>
<name>A0AAD8IZY3_9APIA</name>
<feature type="domain" description="HAT C-terminal dimerisation" evidence="2">
    <location>
        <begin position="131"/>
        <end position="180"/>
    </location>
</feature>
<evidence type="ECO:0000256" key="1">
    <source>
        <dbReference type="SAM" id="MobiDB-lite"/>
    </source>
</evidence>
<dbReference type="Proteomes" id="UP001237642">
    <property type="component" value="Unassembled WGS sequence"/>
</dbReference>
<dbReference type="Pfam" id="PF05699">
    <property type="entry name" value="Dimer_Tnp_hAT"/>
    <property type="match status" value="1"/>
</dbReference>
<dbReference type="PANTHER" id="PTHR23272:SF166">
    <property type="entry name" value="ZINC FINGER BED DOMAIN-CONTAINING PROTEIN RICESLEEPER 2-LIKE ISOFORM X1"/>
    <property type="match status" value="1"/>
</dbReference>
<gene>
    <name evidence="3" type="ORF">POM88_014193</name>
</gene>
<proteinExistence type="predicted"/>
<evidence type="ECO:0000259" key="2">
    <source>
        <dbReference type="Pfam" id="PF05699"/>
    </source>
</evidence>
<dbReference type="SUPFAM" id="SSF53098">
    <property type="entry name" value="Ribonuclease H-like"/>
    <property type="match status" value="1"/>
</dbReference>
<reference evidence="3" key="2">
    <citation type="submission" date="2023-05" db="EMBL/GenBank/DDBJ databases">
        <authorList>
            <person name="Schelkunov M.I."/>
        </authorList>
    </citation>
    <scope>NUCLEOTIDE SEQUENCE</scope>
    <source>
        <strain evidence="3">Hsosn_3</strain>
        <tissue evidence="3">Leaf</tissue>
    </source>
</reference>
<dbReference type="GO" id="GO:0046983">
    <property type="term" value="F:protein dimerization activity"/>
    <property type="evidence" value="ECO:0007669"/>
    <property type="project" value="InterPro"/>
</dbReference>
<accession>A0AAD8IZY3</accession>
<dbReference type="EMBL" id="JAUIZM010000003">
    <property type="protein sequence ID" value="KAK1395137.1"/>
    <property type="molecule type" value="Genomic_DNA"/>
</dbReference>
<dbReference type="PANTHER" id="PTHR23272">
    <property type="entry name" value="BED FINGER-RELATED"/>
    <property type="match status" value="1"/>
</dbReference>
<evidence type="ECO:0000313" key="3">
    <source>
        <dbReference type="EMBL" id="KAK1395137.1"/>
    </source>
</evidence>